<dbReference type="PROSITE" id="PS51123">
    <property type="entry name" value="OMPA_2"/>
    <property type="match status" value="1"/>
</dbReference>
<feature type="transmembrane region" description="Helical" evidence="3">
    <location>
        <begin position="196"/>
        <end position="218"/>
    </location>
</feature>
<dbReference type="Gene3D" id="3.30.1330.60">
    <property type="entry name" value="OmpA-like domain"/>
    <property type="match status" value="1"/>
</dbReference>
<dbReference type="InterPro" id="IPR036737">
    <property type="entry name" value="OmpA-like_sf"/>
</dbReference>
<feature type="domain" description="OmpA-like" evidence="4">
    <location>
        <begin position="558"/>
        <end position="705"/>
    </location>
</feature>
<proteinExistence type="predicted"/>
<sequence length="741" mass="80933">MGPFFLGCTNGLQAPQDRPATFLPGRSHVDGTKKPYEREECMFQRIRAWLRAAPGETTPSAAPQSEAIGRLREARIANQLAETALRKASAEKERRQALESHSKRLTGYIDTAKTAIPLIAAGYGVLATFLYCFVVIKFFPSGLSVGDNLLFVFVALGFGLLTFLLLVLGCAAFVPLMTLMDAAKKNPATETRQVHLGFWIVALPLIKISSILALWTLYDGLPSPSNAAADLLINGHAATAAVLGGFIAWRAWKNGTAASSREGFEWIFLGCCYGVIELCLLPWITVLFPQYAGHILVLPWIAGLPAWMVISSWMAAPSLRRLDANIEKKDLLNSFAIGLVILAAVLMGVVAMMEWPFERRPATCLAITTFLALMALMALLVAIFLQSRHRPATCASPDRQPLERQVRPEDDQPRPATSEPTEPPSIQSAYALESRIYFSLLFLLAIYGTALYVDFQIQGKLSSGIFRSLGLRAEQQTMRLKGDALALVRTQARNAGVPLSFCAEPDGAALVAPVDALWHGMGTRSLLRIGVAPEDTKDTDHSTAIEVNSDEVKIVRNAQARCHDIGHSVYFRSNSTAPVNGTQPLADEIEHVLKDMFPAPLTAGESPRPHWRLDKVIVTGHSDPMPLSDAGNQSLSQRRAECVADWLAGKPLRGTQLQGAYQLDVSGEGGRELSAAQCPHEGRTDNLRECHERNRRVTVRLVFIKKPLLSAEEQDALFWQGWHAPSGIAPACAAPGRLSRP</sequence>
<organism evidence="5 6">
    <name type="scientific">Paracidovorax anthurii</name>
    <dbReference type="NCBI Taxonomy" id="78229"/>
    <lineage>
        <taxon>Bacteria</taxon>
        <taxon>Pseudomonadati</taxon>
        <taxon>Pseudomonadota</taxon>
        <taxon>Betaproteobacteria</taxon>
        <taxon>Burkholderiales</taxon>
        <taxon>Comamonadaceae</taxon>
        <taxon>Paracidovorax</taxon>
    </lineage>
</organism>
<protein>
    <submittedName>
        <fullName evidence="5">Outer membrane protein OmpA-like peptidoglycan-associated protein</fullName>
    </submittedName>
</protein>
<dbReference type="EMBL" id="QLTA01000020">
    <property type="protein sequence ID" value="RAR81408.1"/>
    <property type="molecule type" value="Genomic_DNA"/>
</dbReference>
<evidence type="ECO:0000256" key="3">
    <source>
        <dbReference type="SAM" id="Phobius"/>
    </source>
</evidence>
<feature type="transmembrane region" description="Helical" evidence="3">
    <location>
        <begin position="436"/>
        <end position="453"/>
    </location>
</feature>
<keyword evidence="1 3" id="KW-0472">Membrane</keyword>
<feature type="transmembrane region" description="Helical" evidence="3">
    <location>
        <begin position="114"/>
        <end position="139"/>
    </location>
</feature>
<comment type="caution">
    <text evidence="5">The sequence shown here is derived from an EMBL/GenBank/DDBJ whole genome shotgun (WGS) entry which is preliminary data.</text>
</comment>
<gene>
    <name evidence="5" type="ORF">AX018_102057</name>
</gene>
<name>A0A328Z5W4_9BURK</name>
<feature type="transmembrane region" description="Helical" evidence="3">
    <location>
        <begin position="365"/>
        <end position="385"/>
    </location>
</feature>
<evidence type="ECO:0000313" key="5">
    <source>
        <dbReference type="EMBL" id="RAR81408.1"/>
    </source>
</evidence>
<dbReference type="SUPFAM" id="SSF103088">
    <property type="entry name" value="OmpA-like"/>
    <property type="match status" value="1"/>
</dbReference>
<keyword evidence="3" id="KW-1133">Transmembrane helix</keyword>
<evidence type="ECO:0000313" key="6">
    <source>
        <dbReference type="Proteomes" id="UP000248856"/>
    </source>
</evidence>
<reference evidence="5 6" key="1">
    <citation type="submission" date="2018-06" db="EMBL/GenBank/DDBJ databases">
        <title>Genomic Encyclopedia of Archaeal and Bacterial Type Strains, Phase II (KMG-II): from individual species to whole genera.</title>
        <authorList>
            <person name="Goeker M."/>
        </authorList>
    </citation>
    <scope>NUCLEOTIDE SEQUENCE [LARGE SCALE GENOMIC DNA]</scope>
    <source>
        <strain evidence="5 6">CFPB 3232</strain>
    </source>
</reference>
<feature type="transmembrane region" description="Helical" evidence="3">
    <location>
        <begin position="331"/>
        <end position="353"/>
    </location>
</feature>
<dbReference type="GO" id="GO:0016020">
    <property type="term" value="C:membrane"/>
    <property type="evidence" value="ECO:0007669"/>
    <property type="project" value="UniProtKB-UniRule"/>
</dbReference>
<feature type="transmembrane region" description="Helical" evidence="3">
    <location>
        <begin position="264"/>
        <end position="285"/>
    </location>
</feature>
<feature type="compositionally biased region" description="Basic and acidic residues" evidence="2">
    <location>
        <begin position="400"/>
        <end position="413"/>
    </location>
</feature>
<dbReference type="InterPro" id="IPR006665">
    <property type="entry name" value="OmpA-like"/>
</dbReference>
<evidence type="ECO:0000256" key="1">
    <source>
        <dbReference type="PROSITE-ProRule" id="PRU00473"/>
    </source>
</evidence>
<feature type="transmembrane region" description="Helical" evidence="3">
    <location>
        <begin position="151"/>
        <end position="176"/>
    </location>
</feature>
<evidence type="ECO:0000259" key="4">
    <source>
        <dbReference type="PROSITE" id="PS51123"/>
    </source>
</evidence>
<keyword evidence="3" id="KW-0812">Transmembrane</keyword>
<dbReference type="AlphaFoldDB" id="A0A328Z5W4"/>
<keyword evidence="6" id="KW-1185">Reference proteome</keyword>
<dbReference type="Proteomes" id="UP000248856">
    <property type="component" value="Unassembled WGS sequence"/>
</dbReference>
<feature type="transmembrane region" description="Helical" evidence="3">
    <location>
        <begin position="233"/>
        <end position="252"/>
    </location>
</feature>
<feature type="region of interest" description="Disordered" evidence="2">
    <location>
        <begin position="393"/>
        <end position="424"/>
    </location>
</feature>
<accession>A0A328Z5W4</accession>
<feature type="transmembrane region" description="Helical" evidence="3">
    <location>
        <begin position="291"/>
        <end position="310"/>
    </location>
</feature>
<evidence type="ECO:0000256" key="2">
    <source>
        <dbReference type="SAM" id="MobiDB-lite"/>
    </source>
</evidence>